<dbReference type="SUPFAM" id="SSF52540">
    <property type="entry name" value="P-loop containing nucleoside triphosphate hydrolases"/>
    <property type="match status" value="1"/>
</dbReference>
<evidence type="ECO:0000313" key="2">
    <source>
        <dbReference type="EMBL" id="ATA82157.1"/>
    </source>
</evidence>
<dbReference type="KEGG" id="clk:CGC53_07260"/>
<keyword evidence="3" id="KW-1185">Reference proteome</keyword>
<feature type="domain" description="ATPase AAA-type core" evidence="1">
    <location>
        <begin position="47"/>
        <end position="322"/>
    </location>
</feature>
<dbReference type="EMBL" id="CP022384">
    <property type="protein sequence ID" value="ATA82157.1"/>
    <property type="molecule type" value="Genomic_DNA"/>
</dbReference>
<dbReference type="InterPro" id="IPR027417">
    <property type="entry name" value="P-loop_NTPase"/>
</dbReference>
<evidence type="ECO:0000313" key="3">
    <source>
        <dbReference type="Proteomes" id="UP000217276"/>
    </source>
</evidence>
<dbReference type="AlphaFoldDB" id="A0A250FDQ2"/>
<accession>A0A250FDQ2</accession>
<sequence length="383" mass="43314">MLLRIRIQNFLSFQKETTFDMLTDPKIEGLPHHISKETPLPLLKQAAIYGANGAGKSNLIKAFVFLKNWVTNPKYLEEIEVCDYSFRMTDEDTKPPICLEVEFLSHQKAYLYKVAISEESIEESLYLSGLGKSTDTLIFERKDSKLIKHSLLNESAINELLTANKKASLLVLHQGLGASYNPELKAAYEWFDEQLHIVKYPSDYTQLTKQLTSDEKLFDFVEDIVQSCDLDIDGIEREEGSDELLFLQYGPDDSVGYIDIEEQSEGTVQLLRLLPVLYQAQQSEKVVFIDAIEGQLHPRLLSALLQYYTDKTPQGQLIFTTHCTPLLDTPTLLRADEVWFAEKKEGSSSLYSLSDFKLGNSLPIATAYLQGRYGAVPSISSLS</sequence>
<dbReference type="GO" id="GO:0016887">
    <property type="term" value="F:ATP hydrolysis activity"/>
    <property type="evidence" value="ECO:0007669"/>
    <property type="project" value="InterPro"/>
</dbReference>
<dbReference type="Gene3D" id="3.40.50.300">
    <property type="entry name" value="P-loop containing nucleotide triphosphate hydrolases"/>
    <property type="match status" value="1"/>
</dbReference>
<dbReference type="GO" id="GO:0005524">
    <property type="term" value="F:ATP binding"/>
    <property type="evidence" value="ECO:0007669"/>
    <property type="project" value="InterPro"/>
</dbReference>
<dbReference type="PANTHER" id="PTHR40396">
    <property type="entry name" value="ATPASE-LIKE PROTEIN"/>
    <property type="match status" value="1"/>
</dbReference>
<gene>
    <name evidence="2" type="ORF">CGC53_07260</name>
</gene>
<dbReference type="RefSeq" id="WP_095914207.1">
    <property type="nucleotide sequence ID" value="NZ_CP022384.1"/>
</dbReference>
<name>A0A250FDQ2_9FLAO</name>
<dbReference type="PANTHER" id="PTHR40396:SF1">
    <property type="entry name" value="ATPASE AAA-TYPE CORE DOMAIN-CONTAINING PROTEIN"/>
    <property type="match status" value="1"/>
</dbReference>
<evidence type="ECO:0000259" key="1">
    <source>
        <dbReference type="Pfam" id="PF13304"/>
    </source>
</evidence>
<proteinExistence type="predicted"/>
<protein>
    <recommendedName>
        <fullName evidence="1">ATPase AAA-type core domain-containing protein</fullName>
    </recommendedName>
</protein>
<organism evidence="2 3">
    <name type="scientific">Capnocytophaga leadbetteri</name>
    <dbReference type="NCBI Taxonomy" id="327575"/>
    <lineage>
        <taxon>Bacteria</taxon>
        <taxon>Pseudomonadati</taxon>
        <taxon>Bacteroidota</taxon>
        <taxon>Flavobacteriia</taxon>
        <taxon>Flavobacteriales</taxon>
        <taxon>Flavobacteriaceae</taxon>
        <taxon>Capnocytophaga</taxon>
    </lineage>
</organism>
<dbReference type="Pfam" id="PF13304">
    <property type="entry name" value="AAA_21"/>
    <property type="match status" value="1"/>
</dbReference>
<dbReference type="Proteomes" id="UP000217276">
    <property type="component" value="Chromosome"/>
</dbReference>
<reference evidence="3" key="1">
    <citation type="submission" date="2017-06" db="EMBL/GenBank/DDBJ databases">
        <title>Capnocytophaga spp. assemblies.</title>
        <authorList>
            <person name="Gulvik C.A."/>
        </authorList>
    </citation>
    <scope>NUCLEOTIDE SEQUENCE [LARGE SCALE GENOMIC DNA]</scope>
    <source>
        <strain evidence="3">H6253</strain>
    </source>
</reference>
<dbReference type="InterPro" id="IPR003959">
    <property type="entry name" value="ATPase_AAA_core"/>
</dbReference>